<evidence type="ECO:0000256" key="9">
    <source>
        <dbReference type="ARBA" id="ARBA00023180"/>
    </source>
</evidence>
<gene>
    <name evidence="10" type="ORF">Dsin_006867</name>
</gene>
<accession>A0AAE0EHV5</accession>
<evidence type="ECO:0000256" key="4">
    <source>
        <dbReference type="ARBA" id="ARBA00022729"/>
    </source>
</evidence>
<keyword evidence="11" id="KW-1185">Reference proteome</keyword>
<evidence type="ECO:0000256" key="5">
    <source>
        <dbReference type="ARBA" id="ARBA00022737"/>
    </source>
</evidence>
<evidence type="ECO:0000256" key="3">
    <source>
        <dbReference type="ARBA" id="ARBA00022692"/>
    </source>
</evidence>
<keyword evidence="2" id="KW-0433">Leucine-rich repeat</keyword>
<keyword evidence="8" id="KW-0675">Receptor</keyword>
<keyword evidence="9" id="KW-0325">Glycoprotein</keyword>
<dbReference type="Proteomes" id="UP001281410">
    <property type="component" value="Unassembled WGS sequence"/>
</dbReference>
<comment type="caution">
    <text evidence="10">The sequence shown here is derived from an EMBL/GenBank/DDBJ whole genome shotgun (WGS) entry which is preliminary data.</text>
</comment>
<evidence type="ECO:0000313" key="10">
    <source>
        <dbReference type="EMBL" id="KAK3227005.1"/>
    </source>
</evidence>
<dbReference type="InterPro" id="IPR011009">
    <property type="entry name" value="Kinase-like_dom_sf"/>
</dbReference>
<proteinExistence type="predicted"/>
<evidence type="ECO:0000256" key="7">
    <source>
        <dbReference type="ARBA" id="ARBA00023136"/>
    </source>
</evidence>
<keyword evidence="3" id="KW-0812">Transmembrane</keyword>
<dbReference type="SUPFAM" id="SSF56112">
    <property type="entry name" value="Protein kinase-like (PK-like)"/>
    <property type="match status" value="1"/>
</dbReference>
<comment type="subcellular location">
    <subcellularLocation>
        <location evidence="1">Membrane</location>
        <topology evidence="1">Single-pass membrane protein</topology>
    </subcellularLocation>
</comment>
<keyword evidence="7" id="KW-0472">Membrane</keyword>
<dbReference type="EMBL" id="JANJYJ010000002">
    <property type="protein sequence ID" value="KAK3227005.1"/>
    <property type="molecule type" value="Genomic_DNA"/>
</dbReference>
<protein>
    <submittedName>
        <fullName evidence="10">Uncharacterized protein</fullName>
    </submittedName>
</protein>
<evidence type="ECO:0000256" key="1">
    <source>
        <dbReference type="ARBA" id="ARBA00004167"/>
    </source>
</evidence>
<reference evidence="10" key="1">
    <citation type="journal article" date="2023" name="Plant J.">
        <title>Genome sequences and population genomics provide insights into the demographic history, inbreeding, and mutation load of two 'living fossil' tree species of Dipteronia.</title>
        <authorList>
            <person name="Feng Y."/>
            <person name="Comes H.P."/>
            <person name="Chen J."/>
            <person name="Zhu S."/>
            <person name="Lu R."/>
            <person name="Zhang X."/>
            <person name="Li P."/>
            <person name="Qiu J."/>
            <person name="Olsen K.M."/>
            <person name="Qiu Y."/>
        </authorList>
    </citation>
    <scope>NUCLEOTIDE SEQUENCE</scope>
    <source>
        <strain evidence="10">NBL</strain>
    </source>
</reference>
<name>A0AAE0EHV5_9ROSI</name>
<evidence type="ECO:0000313" key="11">
    <source>
        <dbReference type="Proteomes" id="UP001281410"/>
    </source>
</evidence>
<keyword evidence="5" id="KW-0677">Repeat</keyword>
<dbReference type="PANTHER" id="PTHR47986">
    <property type="entry name" value="OSJNBA0070M12.3 PROTEIN"/>
    <property type="match status" value="1"/>
</dbReference>
<dbReference type="AlphaFoldDB" id="A0AAE0EHV5"/>
<dbReference type="PANTHER" id="PTHR47986:SF13">
    <property type="entry name" value="RECEPTOR PROTEIN KINASE TMK1-LIKE"/>
    <property type="match status" value="1"/>
</dbReference>
<keyword evidence="4" id="KW-0732">Signal</keyword>
<dbReference type="GO" id="GO:0016020">
    <property type="term" value="C:membrane"/>
    <property type="evidence" value="ECO:0007669"/>
    <property type="project" value="UniProtKB-SubCell"/>
</dbReference>
<dbReference type="Gene3D" id="1.10.510.10">
    <property type="entry name" value="Transferase(Phosphotransferase) domain 1"/>
    <property type="match status" value="1"/>
</dbReference>
<dbReference type="InterPro" id="IPR052422">
    <property type="entry name" value="Auxin_Ser/Thr_Kinase"/>
</dbReference>
<keyword evidence="6" id="KW-1133">Transmembrane helix</keyword>
<evidence type="ECO:0000256" key="6">
    <source>
        <dbReference type="ARBA" id="ARBA00022989"/>
    </source>
</evidence>
<evidence type="ECO:0000256" key="2">
    <source>
        <dbReference type="ARBA" id="ARBA00022614"/>
    </source>
</evidence>
<organism evidence="10 11">
    <name type="scientific">Dipteronia sinensis</name>
    <dbReference type="NCBI Taxonomy" id="43782"/>
    <lineage>
        <taxon>Eukaryota</taxon>
        <taxon>Viridiplantae</taxon>
        <taxon>Streptophyta</taxon>
        <taxon>Embryophyta</taxon>
        <taxon>Tracheophyta</taxon>
        <taxon>Spermatophyta</taxon>
        <taxon>Magnoliopsida</taxon>
        <taxon>eudicotyledons</taxon>
        <taxon>Gunneridae</taxon>
        <taxon>Pentapetalae</taxon>
        <taxon>rosids</taxon>
        <taxon>malvids</taxon>
        <taxon>Sapindales</taxon>
        <taxon>Sapindaceae</taxon>
        <taxon>Hippocastanoideae</taxon>
        <taxon>Acereae</taxon>
        <taxon>Dipteronia</taxon>
    </lineage>
</organism>
<sequence>MGRFEDLASYKSRGTRHLRASMTRKITTKADVFSFEVVLMELLTGWMALDENRPEESQYLPAWFWQVKSDKEKLRAAIDPALDVKDETFESIATIAELSGHCTARELRQRPDMGQAANVLAPLVEK</sequence>
<evidence type="ECO:0000256" key="8">
    <source>
        <dbReference type="ARBA" id="ARBA00023170"/>
    </source>
</evidence>